<keyword evidence="2" id="KW-1185">Reference proteome</keyword>
<evidence type="ECO:0000313" key="2">
    <source>
        <dbReference type="Proteomes" id="UP000092445"/>
    </source>
</evidence>
<accession>A0A1A9ZQR6</accession>
<organism evidence="1 2">
    <name type="scientific">Glossina pallidipes</name>
    <name type="common">Tsetse fly</name>
    <dbReference type="NCBI Taxonomy" id="7398"/>
    <lineage>
        <taxon>Eukaryota</taxon>
        <taxon>Metazoa</taxon>
        <taxon>Ecdysozoa</taxon>
        <taxon>Arthropoda</taxon>
        <taxon>Hexapoda</taxon>
        <taxon>Insecta</taxon>
        <taxon>Pterygota</taxon>
        <taxon>Neoptera</taxon>
        <taxon>Endopterygota</taxon>
        <taxon>Diptera</taxon>
        <taxon>Brachycera</taxon>
        <taxon>Muscomorpha</taxon>
        <taxon>Hippoboscoidea</taxon>
        <taxon>Glossinidae</taxon>
        <taxon>Glossina</taxon>
    </lineage>
</organism>
<evidence type="ECO:0000313" key="1">
    <source>
        <dbReference type="EnsemblMetazoa" id="GPAI022126-PA"/>
    </source>
</evidence>
<reference evidence="1" key="2">
    <citation type="submission" date="2020-05" db="UniProtKB">
        <authorList>
            <consortium name="EnsemblMetazoa"/>
        </authorList>
    </citation>
    <scope>IDENTIFICATION</scope>
    <source>
        <strain evidence="1">IAEA</strain>
    </source>
</reference>
<name>A0A1A9ZQR6_GLOPL</name>
<dbReference type="EnsemblMetazoa" id="GPAI022126-RA">
    <property type="protein sequence ID" value="GPAI022126-PA"/>
    <property type="gene ID" value="GPAI022126"/>
</dbReference>
<dbReference type="Proteomes" id="UP000092445">
    <property type="component" value="Unassembled WGS sequence"/>
</dbReference>
<reference evidence="2" key="1">
    <citation type="submission" date="2014-03" db="EMBL/GenBank/DDBJ databases">
        <authorList>
            <person name="Aksoy S."/>
            <person name="Warren W."/>
            <person name="Wilson R.K."/>
        </authorList>
    </citation>
    <scope>NUCLEOTIDE SEQUENCE [LARGE SCALE GENOMIC DNA]</scope>
    <source>
        <strain evidence="2">IAEA</strain>
    </source>
</reference>
<proteinExistence type="predicted"/>
<dbReference type="VEuPathDB" id="VectorBase:GPAI022126"/>
<sequence>MRLIFSAITTKPLFWVNPKPLRDGALPVAKNDSMAREIPALLRREETISFSSNNVPGASNFLSIVFVAYDNHKSMRSANITYPVLAHPASLLNQRFQFSHFPAHIHKVFVP</sequence>
<protein>
    <submittedName>
        <fullName evidence="1">Uncharacterized protein</fullName>
    </submittedName>
</protein>
<dbReference type="AlphaFoldDB" id="A0A1A9ZQR6"/>